<sequence length="257" mass="29726">MTKILIAEDEALSARKLKKMLEDIVPQFEVVEITDSVSGTLAFLKQHQVDLIFLDIHLSDGNSFDIFDQINIETPIIFTTAFDQYALSAFQQNSIDYLLKPIGKQELQKSIDKFLKYFNPKSSEATEKVDYKALSELVAEQMSPSYRERFMVYVRDELRSIKAEEVAFFFAESRAVFMTTLEGQTYDLSFTLEQLEKELNPKQFIRVNRKYLLHREAIQQVIQYSKSKLKISTTPEAPTDMLVPAEKVSKFKDFLAN</sequence>
<dbReference type="Gene3D" id="3.40.50.2300">
    <property type="match status" value="1"/>
</dbReference>
<dbReference type="InterPro" id="IPR011006">
    <property type="entry name" value="CheY-like_superfamily"/>
</dbReference>
<accession>A0ABP9D716</accession>
<organism evidence="3 4">
    <name type="scientific">Algivirga pacifica</name>
    <dbReference type="NCBI Taxonomy" id="1162670"/>
    <lineage>
        <taxon>Bacteria</taxon>
        <taxon>Pseudomonadati</taxon>
        <taxon>Bacteroidota</taxon>
        <taxon>Cytophagia</taxon>
        <taxon>Cytophagales</taxon>
        <taxon>Flammeovirgaceae</taxon>
        <taxon>Algivirga</taxon>
    </lineage>
</organism>
<dbReference type="SMART" id="SM00850">
    <property type="entry name" value="LytTR"/>
    <property type="match status" value="1"/>
</dbReference>
<name>A0ABP9D716_9BACT</name>
<dbReference type="Pfam" id="PF00072">
    <property type="entry name" value="Response_reg"/>
    <property type="match status" value="1"/>
</dbReference>
<dbReference type="Proteomes" id="UP001500298">
    <property type="component" value="Unassembled WGS sequence"/>
</dbReference>
<comment type="caution">
    <text evidence="3">The sequence shown here is derived from an EMBL/GenBank/DDBJ whole genome shotgun (WGS) entry which is preliminary data.</text>
</comment>
<dbReference type="InterPro" id="IPR046947">
    <property type="entry name" value="LytR-like"/>
</dbReference>
<dbReference type="PANTHER" id="PTHR37299">
    <property type="entry name" value="TRANSCRIPTIONAL REGULATOR-RELATED"/>
    <property type="match status" value="1"/>
</dbReference>
<dbReference type="PANTHER" id="PTHR37299:SF1">
    <property type="entry name" value="STAGE 0 SPORULATION PROTEIN A HOMOLOG"/>
    <property type="match status" value="1"/>
</dbReference>
<dbReference type="InterPro" id="IPR001789">
    <property type="entry name" value="Sig_transdc_resp-reg_receiver"/>
</dbReference>
<protein>
    <submittedName>
        <fullName evidence="3">LytTR family DNA-binding domain-containing protein</fullName>
    </submittedName>
</protein>
<dbReference type="InterPro" id="IPR007492">
    <property type="entry name" value="LytTR_DNA-bd_dom"/>
</dbReference>
<keyword evidence="3" id="KW-0238">DNA-binding</keyword>
<keyword evidence="1" id="KW-0597">Phosphoprotein</keyword>
<dbReference type="GO" id="GO:0003677">
    <property type="term" value="F:DNA binding"/>
    <property type="evidence" value="ECO:0007669"/>
    <property type="project" value="UniProtKB-KW"/>
</dbReference>
<evidence type="ECO:0000259" key="2">
    <source>
        <dbReference type="PROSITE" id="PS50110"/>
    </source>
</evidence>
<keyword evidence="4" id="KW-1185">Reference proteome</keyword>
<dbReference type="SUPFAM" id="SSF52172">
    <property type="entry name" value="CheY-like"/>
    <property type="match status" value="1"/>
</dbReference>
<dbReference type="Pfam" id="PF04397">
    <property type="entry name" value="LytTR"/>
    <property type="match status" value="1"/>
</dbReference>
<feature type="domain" description="Response regulatory" evidence="2">
    <location>
        <begin position="3"/>
        <end position="115"/>
    </location>
</feature>
<feature type="modified residue" description="4-aspartylphosphate" evidence="1">
    <location>
        <position position="55"/>
    </location>
</feature>
<evidence type="ECO:0000313" key="4">
    <source>
        <dbReference type="Proteomes" id="UP001500298"/>
    </source>
</evidence>
<gene>
    <name evidence="3" type="ORF">GCM10023331_17520</name>
</gene>
<dbReference type="SMART" id="SM00448">
    <property type="entry name" value="REC"/>
    <property type="match status" value="1"/>
</dbReference>
<reference evidence="4" key="1">
    <citation type="journal article" date="2019" name="Int. J. Syst. Evol. Microbiol.">
        <title>The Global Catalogue of Microorganisms (GCM) 10K type strain sequencing project: providing services to taxonomists for standard genome sequencing and annotation.</title>
        <authorList>
            <consortium name="The Broad Institute Genomics Platform"/>
            <consortium name="The Broad Institute Genome Sequencing Center for Infectious Disease"/>
            <person name="Wu L."/>
            <person name="Ma J."/>
        </authorList>
    </citation>
    <scope>NUCLEOTIDE SEQUENCE [LARGE SCALE GENOMIC DNA]</scope>
    <source>
        <strain evidence="4">JCM 18326</strain>
    </source>
</reference>
<dbReference type="RefSeq" id="WP_345371019.1">
    <property type="nucleotide sequence ID" value="NZ_BAABJX010000026.1"/>
</dbReference>
<evidence type="ECO:0000256" key="1">
    <source>
        <dbReference type="PROSITE-ProRule" id="PRU00169"/>
    </source>
</evidence>
<dbReference type="Gene3D" id="2.40.50.1020">
    <property type="entry name" value="LytTr DNA-binding domain"/>
    <property type="match status" value="1"/>
</dbReference>
<dbReference type="EMBL" id="BAABJX010000026">
    <property type="protein sequence ID" value="GAA4832767.1"/>
    <property type="molecule type" value="Genomic_DNA"/>
</dbReference>
<proteinExistence type="predicted"/>
<evidence type="ECO:0000313" key="3">
    <source>
        <dbReference type="EMBL" id="GAA4832767.1"/>
    </source>
</evidence>
<dbReference type="PROSITE" id="PS50110">
    <property type="entry name" value="RESPONSE_REGULATORY"/>
    <property type="match status" value="1"/>
</dbReference>